<evidence type="ECO:0000313" key="2">
    <source>
        <dbReference type="EMBL" id="KTB44601.1"/>
    </source>
</evidence>
<evidence type="ECO:0000313" key="3">
    <source>
        <dbReference type="Proteomes" id="UP000054988"/>
    </source>
</evidence>
<keyword evidence="1" id="KW-0175">Coiled coil</keyword>
<sequence length="632" mass="71455">MSTQFRSRVPELGSDIIQILPEQTVILHIVPTIVLVATKLVSSTHYPNPRFQWDTPFNHLVGTNNAPSPEELEEIRNLVRKPEEQVRLLNEKISQLQAQRDKLQSFIDCHRVLLSPARRIPRDIISEVFLHCLPTDSLPVRSIGEAPLLLTTICRSWREIALTTPRLWRAFHFVFPVAGNILDDDFRSLFQARKQGLQLWLERARSVPLTLSLYMQNGPPKPRRVRDELQRMYPEFLDIVLQYSSQWKRLHLQGLPIEFLPALRRVVAGDVPLLDSLSLANNAYEFSSPWRSSEVDEYPFLNLIRASQSLRVMHLRYERLGDPFNLPIRWGELTELSMSLYSTSFPTRDPAKLIHKLAQACQSLRKCALDISLPSEAIDFEDVHPQSHTWPCLLEFNLNMGFSLRALKRFFSAISTPALSRFTLFIQGFATNLAETPAMYPESPFLGLILRSNAHISFLDLDLPISDKALIDSLQCMSSLTTLRLTGTIQPTYVFDDEGELIMPDRLWPTTLTSKLFQALTPTMSPASDEILCPLLERLLLKNCALAHTDSLVAMALARSSHSETASLKSLSVTFQPDSAGHSTLPAEVLAKAQMLRQEGVDTQWNLAYGGGDVSPFNISAGAGMPRYMGEY</sequence>
<dbReference type="eggNOG" id="ENOG502SWKJ">
    <property type="taxonomic scope" value="Eukaryota"/>
</dbReference>
<accession>A0A0W0G7Q2</accession>
<evidence type="ECO:0008006" key="4">
    <source>
        <dbReference type="Google" id="ProtNLM"/>
    </source>
</evidence>
<dbReference type="Proteomes" id="UP000054988">
    <property type="component" value="Unassembled WGS sequence"/>
</dbReference>
<organism evidence="2 3">
    <name type="scientific">Moniliophthora roreri</name>
    <name type="common">Frosty pod rot fungus</name>
    <name type="synonym">Monilia roreri</name>
    <dbReference type="NCBI Taxonomy" id="221103"/>
    <lineage>
        <taxon>Eukaryota</taxon>
        <taxon>Fungi</taxon>
        <taxon>Dikarya</taxon>
        <taxon>Basidiomycota</taxon>
        <taxon>Agaricomycotina</taxon>
        <taxon>Agaricomycetes</taxon>
        <taxon>Agaricomycetidae</taxon>
        <taxon>Agaricales</taxon>
        <taxon>Marasmiineae</taxon>
        <taxon>Marasmiaceae</taxon>
        <taxon>Moniliophthora</taxon>
    </lineage>
</organism>
<protein>
    <recommendedName>
        <fullName evidence="4">F-box domain-containing protein</fullName>
    </recommendedName>
</protein>
<evidence type="ECO:0000256" key="1">
    <source>
        <dbReference type="SAM" id="Coils"/>
    </source>
</evidence>
<reference evidence="2 3" key="1">
    <citation type="submission" date="2015-12" db="EMBL/GenBank/DDBJ databases">
        <title>Draft genome sequence of Moniliophthora roreri, the causal agent of frosty pod rot of cacao.</title>
        <authorList>
            <person name="Aime M.C."/>
            <person name="Diaz-Valderrama J.R."/>
            <person name="Kijpornyongpan T."/>
            <person name="Phillips-Mora W."/>
        </authorList>
    </citation>
    <scope>NUCLEOTIDE SEQUENCE [LARGE SCALE GENOMIC DNA]</scope>
    <source>
        <strain evidence="2 3">MCA 2952</strain>
    </source>
</reference>
<name>A0A0W0G7Q2_MONRR</name>
<dbReference type="EMBL" id="LATX01000895">
    <property type="protein sequence ID" value="KTB44601.1"/>
    <property type="molecule type" value="Genomic_DNA"/>
</dbReference>
<comment type="caution">
    <text evidence="2">The sequence shown here is derived from an EMBL/GenBank/DDBJ whole genome shotgun (WGS) entry which is preliminary data.</text>
</comment>
<dbReference type="InterPro" id="IPR032675">
    <property type="entry name" value="LRR_dom_sf"/>
</dbReference>
<proteinExistence type="predicted"/>
<feature type="coiled-coil region" evidence="1">
    <location>
        <begin position="79"/>
        <end position="106"/>
    </location>
</feature>
<dbReference type="AlphaFoldDB" id="A0A0W0G7Q2"/>
<dbReference type="Gene3D" id="3.80.10.10">
    <property type="entry name" value="Ribonuclease Inhibitor"/>
    <property type="match status" value="1"/>
</dbReference>
<gene>
    <name evidence="2" type="ORF">WG66_2858</name>
</gene>